<dbReference type="EMBL" id="DAASLT010000009">
    <property type="protein sequence ID" value="HAE6051973.1"/>
    <property type="molecule type" value="Genomic_DNA"/>
</dbReference>
<reference evidence="3" key="2">
    <citation type="submission" date="2018-07" db="EMBL/GenBank/DDBJ databases">
        <authorList>
            <consortium name="NCBI Pathogen Detection Project"/>
        </authorList>
    </citation>
    <scope>NUCLEOTIDE SEQUENCE</scope>
    <source>
        <strain evidence="5">09-0793</strain>
        <strain evidence="4">12-2229</strain>
        <strain evidence="6">13-4047</strain>
        <strain evidence="3">13-7331</strain>
    </source>
</reference>
<evidence type="ECO:0000313" key="3">
    <source>
        <dbReference type="EMBL" id="HAC6946889.1"/>
    </source>
</evidence>
<gene>
    <name evidence="2" type="ORF">E0S65_08775</name>
    <name evidence="3" type="ORF">G0D41_06800</name>
    <name evidence="4" type="ORF">G4I76_003805</name>
    <name evidence="5" type="ORF">G4P10_004755</name>
    <name evidence="6" type="ORF">G4P47_003293</name>
</gene>
<sequence>MINMKNKSIYGFWLLCSGAALPAGAADIEIRFSNPQPTCNVSVVSPLDLGTLAIGEKKHTAFPVSIACSGTIKNALTAKNLNGTLQANQTEVSVQMQNTGGGNGPFLELEDSIGQKIRLTGQTIDSFCTVTSGGNRNCMLTPVTKTKADSGWGNGSVTLRFEIVYPT</sequence>
<dbReference type="EMBL" id="DAASZT010000004">
    <property type="protein sequence ID" value="HAE7704302.1"/>
    <property type="molecule type" value="Genomic_DNA"/>
</dbReference>
<feature type="chain" id="PRO_5036154757" description="Fimbrial protein" evidence="1">
    <location>
        <begin position="26"/>
        <end position="167"/>
    </location>
</feature>
<keyword evidence="1" id="KW-0732">Signal</keyword>
<dbReference type="Proteomes" id="UP000839596">
    <property type="component" value="Unassembled WGS sequence"/>
</dbReference>
<evidence type="ECO:0000313" key="4">
    <source>
        <dbReference type="EMBL" id="HAE6051973.1"/>
    </source>
</evidence>
<reference evidence="2" key="3">
    <citation type="submission" date="2019-03" db="EMBL/GenBank/DDBJ databases">
        <authorList>
            <person name="Ashton P.M."/>
            <person name="Dallman T."/>
            <person name="Nair S."/>
            <person name="De Pinna E."/>
            <person name="Peters T."/>
            <person name="Grant K."/>
        </authorList>
    </citation>
    <scope>NUCLEOTIDE SEQUENCE [LARGE SCALE GENOMIC DNA]</scope>
    <source>
        <strain evidence="2">314986</strain>
    </source>
</reference>
<evidence type="ECO:0000313" key="6">
    <source>
        <dbReference type="EMBL" id="HAE7704302.1"/>
    </source>
</evidence>
<name>A0A5Y2YCG8_SALET</name>
<dbReference type="AlphaFoldDB" id="A0A5Y2YCG8"/>
<dbReference type="EMBL" id="DAASXX010000073">
    <property type="protein sequence ID" value="HAE7520212.1"/>
    <property type="molecule type" value="Genomic_DNA"/>
</dbReference>
<dbReference type="EMBL" id="AAIOLQ010000005">
    <property type="protein sequence ID" value="ECG4536784.1"/>
    <property type="molecule type" value="Genomic_DNA"/>
</dbReference>
<dbReference type="EMBL" id="DAAMJS010000002">
    <property type="protein sequence ID" value="HAC6946889.1"/>
    <property type="molecule type" value="Genomic_DNA"/>
</dbReference>
<feature type="signal peptide" evidence="1">
    <location>
        <begin position="1"/>
        <end position="25"/>
    </location>
</feature>
<reference evidence="3" key="1">
    <citation type="journal article" date="2018" name="Genome Biol.">
        <title>SKESA: strategic k-mer extension for scrupulous assemblies.</title>
        <authorList>
            <person name="Souvorov A."/>
            <person name="Agarwala R."/>
            <person name="Lipman D.J."/>
        </authorList>
    </citation>
    <scope>NUCLEOTIDE SEQUENCE</scope>
    <source>
        <strain evidence="5">09-0793</strain>
        <strain evidence="4">12-2229</strain>
        <strain evidence="6">13-4047</strain>
        <strain evidence="3">13-7331</strain>
    </source>
</reference>
<evidence type="ECO:0000313" key="5">
    <source>
        <dbReference type="EMBL" id="HAE7520212.1"/>
    </source>
</evidence>
<accession>A0A5Y2YCG8</accession>
<proteinExistence type="predicted"/>
<evidence type="ECO:0008006" key="7">
    <source>
        <dbReference type="Google" id="ProtNLM"/>
    </source>
</evidence>
<comment type="caution">
    <text evidence="2">The sequence shown here is derived from an EMBL/GenBank/DDBJ whole genome shotgun (WGS) entry which is preliminary data.</text>
</comment>
<evidence type="ECO:0000256" key="1">
    <source>
        <dbReference type="SAM" id="SignalP"/>
    </source>
</evidence>
<evidence type="ECO:0000313" key="2">
    <source>
        <dbReference type="EMBL" id="ECG4536784.1"/>
    </source>
</evidence>
<organism evidence="2">
    <name type="scientific">Salmonella enterica subsp. enterica serovar Javiana</name>
    <dbReference type="NCBI Taxonomy" id="363569"/>
    <lineage>
        <taxon>Bacteria</taxon>
        <taxon>Pseudomonadati</taxon>
        <taxon>Pseudomonadota</taxon>
        <taxon>Gammaproteobacteria</taxon>
        <taxon>Enterobacterales</taxon>
        <taxon>Enterobacteriaceae</taxon>
        <taxon>Salmonella</taxon>
    </lineage>
</organism>
<protein>
    <recommendedName>
        <fullName evidence="7">Fimbrial protein</fullName>
    </recommendedName>
</protein>